<dbReference type="GO" id="GO:0016833">
    <property type="term" value="F:oxo-acid-lyase activity"/>
    <property type="evidence" value="ECO:0007669"/>
    <property type="project" value="UniProtKB-ARBA"/>
</dbReference>
<evidence type="ECO:0000313" key="3">
    <source>
        <dbReference type="Proteomes" id="UP000193450"/>
    </source>
</evidence>
<dbReference type="PANTHER" id="PTHR42905">
    <property type="entry name" value="PHOSPHOENOLPYRUVATE CARBOXYLASE"/>
    <property type="match status" value="1"/>
</dbReference>
<dbReference type="Pfam" id="PF13714">
    <property type="entry name" value="PEP_mutase"/>
    <property type="match status" value="1"/>
</dbReference>
<evidence type="ECO:0000313" key="2">
    <source>
        <dbReference type="EMBL" id="ARN73330.1"/>
    </source>
</evidence>
<organism evidence="2 3">
    <name type="scientific">Oceanicoccus sagamiensis</name>
    <dbReference type="NCBI Taxonomy" id="716816"/>
    <lineage>
        <taxon>Bacteria</taxon>
        <taxon>Pseudomonadati</taxon>
        <taxon>Pseudomonadota</taxon>
        <taxon>Gammaproteobacteria</taxon>
        <taxon>Cellvibrionales</taxon>
        <taxon>Spongiibacteraceae</taxon>
        <taxon>Oceanicoccus</taxon>
    </lineage>
</organism>
<keyword evidence="1" id="KW-0479">Metal-binding</keyword>
<dbReference type="InterPro" id="IPR040442">
    <property type="entry name" value="Pyrv_kinase-like_dom_sf"/>
</dbReference>
<sequence>MADASLKQKIDSGQFIAAPGVFDMMSLLMVEKIGFDAVYASGYWNVASDQGIPDAGLATYTDFVNRFAKMVKKSSAPVIADADTGFGGLINLAHTVRGYEEAGISAMQIEDQEFPKKCGHTPHRIVIPIEDMVNKIKVAIDTRASDDFLIIARTDARTGYGFDEAMRRMDAYAEAGADILFFESPESPEEMASFCSAIDKPCVANMSNGGRTPMLSVDELKQVGYAMAIYPAMAPLVMLEAIEKSYRTLKSEGVCETENIPMYEFKQFCSDIGFDQIHAFEKKWGATTNAPNNYARFA</sequence>
<dbReference type="Proteomes" id="UP000193450">
    <property type="component" value="Chromosome"/>
</dbReference>
<gene>
    <name evidence="2" type="ORF">BST96_03935</name>
</gene>
<protein>
    <submittedName>
        <fullName evidence="2">Carboxyvinyl-carboxyphosphonate phosphorylmutase</fullName>
    </submittedName>
</protein>
<proteinExistence type="predicted"/>
<dbReference type="RefSeq" id="WP_085757440.1">
    <property type="nucleotide sequence ID" value="NZ_CP019343.1"/>
</dbReference>
<dbReference type="CDD" id="cd00377">
    <property type="entry name" value="ICL_PEPM"/>
    <property type="match status" value="1"/>
</dbReference>
<reference evidence="2 3" key="1">
    <citation type="submission" date="2016-11" db="EMBL/GenBank/DDBJ databases">
        <title>Trade-off between light-utilization and light-protection in marine flavobacteria.</title>
        <authorList>
            <person name="Kumagai Y."/>
        </authorList>
    </citation>
    <scope>NUCLEOTIDE SEQUENCE [LARGE SCALE GENOMIC DNA]</scope>
    <source>
        <strain evidence="2 3">NBRC 107125</strain>
    </source>
</reference>
<dbReference type="SUPFAM" id="SSF51621">
    <property type="entry name" value="Phosphoenolpyruvate/pyruvate domain"/>
    <property type="match status" value="1"/>
</dbReference>
<evidence type="ECO:0000256" key="1">
    <source>
        <dbReference type="ARBA" id="ARBA00022723"/>
    </source>
</evidence>
<dbReference type="GO" id="GO:0046872">
    <property type="term" value="F:metal ion binding"/>
    <property type="evidence" value="ECO:0007669"/>
    <property type="project" value="UniProtKB-KW"/>
</dbReference>
<keyword evidence="3" id="KW-1185">Reference proteome</keyword>
<accession>A0A1X9N5F1</accession>
<dbReference type="InterPro" id="IPR015813">
    <property type="entry name" value="Pyrv/PenolPyrv_kinase-like_dom"/>
</dbReference>
<dbReference type="STRING" id="716816.BST96_03935"/>
<dbReference type="KEGG" id="osg:BST96_03935"/>
<dbReference type="AlphaFoldDB" id="A0A1X9N5F1"/>
<dbReference type="InterPro" id="IPR039556">
    <property type="entry name" value="ICL/PEPM"/>
</dbReference>
<dbReference type="PANTHER" id="PTHR42905:SF5">
    <property type="entry name" value="CARBOXYVINYL-CARBOXYPHOSPHONATE PHOSPHORYLMUTASE, CHLOROPLASTIC"/>
    <property type="match status" value="1"/>
</dbReference>
<dbReference type="EMBL" id="CP019343">
    <property type="protein sequence ID" value="ARN73330.1"/>
    <property type="molecule type" value="Genomic_DNA"/>
</dbReference>
<dbReference type="Gene3D" id="3.20.20.60">
    <property type="entry name" value="Phosphoenolpyruvate-binding domains"/>
    <property type="match status" value="1"/>
</dbReference>
<dbReference type="OrthoDB" id="9771433at2"/>
<name>A0A1X9N5F1_9GAMM</name>